<dbReference type="PRINTS" id="PR00080">
    <property type="entry name" value="SDRFAMILY"/>
</dbReference>
<gene>
    <name evidence="4" type="ORF">PSP31121_04408</name>
</gene>
<dbReference type="SUPFAM" id="SSF51735">
    <property type="entry name" value="NAD(P)-binding Rossmann-fold domains"/>
    <property type="match status" value="1"/>
</dbReference>
<comment type="similarity">
    <text evidence="1 3">Belongs to the short-chain dehydrogenases/reductases (SDR) family.</text>
</comment>
<name>A0A5E5BDA3_9BURK</name>
<dbReference type="Gene3D" id="3.40.50.720">
    <property type="entry name" value="NAD(P)-binding Rossmann-like Domain"/>
    <property type="match status" value="1"/>
</dbReference>
<evidence type="ECO:0000256" key="3">
    <source>
        <dbReference type="RuleBase" id="RU000363"/>
    </source>
</evidence>
<sequence length="206" mass="21940">MSASQKPLVVITGGSSGIGVATARLFSSHGHPLLLLARRLDKMQSLDLPDTLARSVDVTDRNALDAAVREAEERFGPADAIVNNAGVMLLGDVTRQDPKEWDSMIDVNIKGVLNGVHAVASGMVARKHGTIINISSVAGRKTFPNHVAYVGTKFAVHGLSENLREELSAHNVRVVTIAPGATLVRSLFLSYRATCCCSSRTARRSG</sequence>
<dbReference type="RefSeq" id="WP_150810727.1">
    <property type="nucleotide sequence ID" value="NZ_CABPSR010000014.1"/>
</dbReference>
<dbReference type="GO" id="GO:0016616">
    <property type="term" value="F:oxidoreductase activity, acting on the CH-OH group of donors, NAD or NADP as acceptor"/>
    <property type="evidence" value="ECO:0007669"/>
    <property type="project" value="UniProtKB-ARBA"/>
</dbReference>
<dbReference type="PANTHER" id="PTHR43391">
    <property type="entry name" value="RETINOL DEHYDROGENASE-RELATED"/>
    <property type="match status" value="1"/>
</dbReference>
<dbReference type="InterPro" id="IPR002347">
    <property type="entry name" value="SDR_fam"/>
</dbReference>
<dbReference type="InterPro" id="IPR036291">
    <property type="entry name" value="NAD(P)-bd_dom_sf"/>
</dbReference>
<keyword evidence="2" id="KW-0560">Oxidoreductase</keyword>
<dbReference type="GO" id="GO:0005829">
    <property type="term" value="C:cytosol"/>
    <property type="evidence" value="ECO:0007669"/>
    <property type="project" value="TreeGrafter"/>
</dbReference>
<protein>
    <submittedName>
        <fullName evidence="4">Oxidoreductase</fullName>
    </submittedName>
</protein>
<dbReference type="AlphaFoldDB" id="A0A5E5BDA3"/>
<accession>A0A5E5BDA3</accession>
<dbReference type="Proteomes" id="UP000335538">
    <property type="component" value="Unassembled WGS sequence"/>
</dbReference>
<dbReference type="PRINTS" id="PR00081">
    <property type="entry name" value="GDHRDH"/>
</dbReference>
<dbReference type="PANTHER" id="PTHR43391:SF86">
    <property type="entry name" value="SHORT-CHAIN DEHYDROGENASE_REDUCTASE FAMILY PROTEIN"/>
    <property type="match status" value="1"/>
</dbReference>
<proteinExistence type="inferred from homology"/>
<evidence type="ECO:0000256" key="2">
    <source>
        <dbReference type="ARBA" id="ARBA00023002"/>
    </source>
</evidence>
<evidence type="ECO:0000313" key="5">
    <source>
        <dbReference type="Proteomes" id="UP000335538"/>
    </source>
</evidence>
<dbReference type="PROSITE" id="PS00061">
    <property type="entry name" value="ADH_SHORT"/>
    <property type="match status" value="1"/>
</dbReference>
<dbReference type="Pfam" id="PF00106">
    <property type="entry name" value="adh_short"/>
    <property type="match status" value="1"/>
</dbReference>
<evidence type="ECO:0000313" key="4">
    <source>
        <dbReference type="EMBL" id="VVE83684.1"/>
    </source>
</evidence>
<reference evidence="4 5" key="1">
    <citation type="submission" date="2019-08" db="EMBL/GenBank/DDBJ databases">
        <authorList>
            <person name="Peeters C."/>
        </authorList>
    </citation>
    <scope>NUCLEOTIDE SEQUENCE [LARGE SCALE GENOMIC DNA]</scope>
    <source>
        <strain evidence="4 5">LMG 31121</strain>
    </source>
</reference>
<dbReference type="FunFam" id="3.40.50.720:FF:000047">
    <property type="entry name" value="NADP-dependent L-serine/L-allo-threonine dehydrogenase"/>
    <property type="match status" value="1"/>
</dbReference>
<evidence type="ECO:0000256" key="1">
    <source>
        <dbReference type="ARBA" id="ARBA00006484"/>
    </source>
</evidence>
<dbReference type="InterPro" id="IPR020904">
    <property type="entry name" value="Sc_DH/Rdtase_CS"/>
</dbReference>
<dbReference type="EMBL" id="CABPSR010000014">
    <property type="protein sequence ID" value="VVE83684.1"/>
    <property type="molecule type" value="Genomic_DNA"/>
</dbReference>
<organism evidence="4 5">
    <name type="scientific">Pandoraea sputorum</name>
    <dbReference type="NCBI Taxonomy" id="93222"/>
    <lineage>
        <taxon>Bacteria</taxon>
        <taxon>Pseudomonadati</taxon>
        <taxon>Pseudomonadota</taxon>
        <taxon>Betaproteobacteria</taxon>
        <taxon>Burkholderiales</taxon>
        <taxon>Burkholderiaceae</taxon>
        <taxon>Pandoraea</taxon>
    </lineage>
</organism>
<dbReference type="CDD" id="cd05233">
    <property type="entry name" value="SDR_c"/>
    <property type="match status" value="1"/>
</dbReference>